<accession>A0ABR2T1H4</accession>
<organism evidence="8 9">
    <name type="scientific">Hibiscus sabdariffa</name>
    <name type="common">roselle</name>
    <dbReference type="NCBI Taxonomy" id="183260"/>
    <lineage>
        <taxon>Eukaryota</taxon>
        <taxon>Viridiplantae</taxon>
        <taxon>Streptophyta</taxon>
        <taxon>Embryophyta</taxon>
        <taxon>Tracheophyta</taxon>
        <taxon>Spermatophyta</taxon>
        <taxon>Magnoliopsida</taxon>
        <taxon>eudicotyledons</taxon>
        <taxon>Gunneridae</taxon>
        <taxon>Pentapetalae</taxon>
        <taxon>rosids</taxon>
        <taxon>malvids</taxon>
        <taxon>Malvales</taxon>
        <taxon>Malvaceae</taxon>
        <taxon>Malvoideae</taxon>
        <taxon>Hibiscus</taxon>
    </lineage>
</organism>
<feature type="transmembrane region" description="Helical" evidence="7">
    <location>
        <begin position="354"/>
        <end position="375"/>
    </location>
</feature>
<feature type="transmembrane region" description="Helical" evidence="7">
    <location>
        <begin position="121"/>
        <end position="143"/>
    </location>
</feature>
<evidence type="ECO:0000313" key="8">
    <source>
        <dbReference type="EMBL" id="KAK9031116.1"/>
    </source>
</evidence>
<evidence type="ECO:0000256" key="4">
    <source>
        <dbReference type="ARBA" id="ARBA00022692"/>
    </source>
</evidence>
<feature type="transmembrane region" description="Helical" evidence="7">
    <location>
        <begin position="287"/>
        <end position="306"/>
    </location>
</feature>
<dbReference type="EMBL" id="JBBPBN010000010">
    <property type="protein sequence ID" value="KAK9031116.1"/>
    <property type="molecule type" value="Genomic_DNA"/>
</dbReference>
<feature type="transmembrane region" description="Helical" evidence="7">
    <location>
        <begin position="183"/>
        <end position="207"/>
    </location>
</feature>
<dbReference type="PANTHER" id="PTHR31376">
    <property type="entry name" value="OS09G0467300 PROTEIN-RELATED"/>
    <property type="match status" value="1"/>
</dbReference>
<keyword evidence="3 7" id="KW-0813">Transport</keyword>
<feature type="transmembrane region" description="Helical" evidence="7">
    <location>
        <begin position="214"/>
        <end position="232"/>
    </location>
</feature>
<proteinExistence type="inferred from homology"/>
<evidence type="ECO:0000256" key="1">
    <source>
        <dbReference type="ARBA" id="ARBA00004141"/>
    </source>
</evidence>
<feature type="transmembrane region" description="Helical" evidence="7">
    <location>
        <begin position="326"/>
        <end position="349"/>
    </location>
</feature>
<comment type="caution">
    <text evidence="8">The sequence shown here is derived from an EMBL/GenBank/DDBJ whole genome shotgun (WGS) entry which is preliminary data.</text>
</comment>
<keyword evidence="6 7" id="KW-0472">Membrane</keyword>
<evidence type="ECO:0000256" key="6">
    <source>
        <dbReference type="ARBA" id="ARBA00023136"/>
    </source>
</evidence>
<dbReference type="InterPro" id="IPR037185">
    <property type="entry name" value="EmrE-like"/>
</dbReference>
<dbReference type="SUPFAM" id="SSF103481">
    <property type="entry name" value="Multidrug resistance efflux transporter EmrE"/>
    <property type="match status" value="1"/>
</dbReference>
<sequence>MVVEIVGIKGKLGRVTFGALDKLGMLGSRGSEPGFNTIDMAEAQLQLVEITELGTNEKESSIGQASGGTVGQIRKSPTRDYKWWIRTILYSIFLITGQSLATILGRLYFEKGGGSKWLATLAQIGGFPVVIPLYCFILCRKLVPDDDTGSDSPPLWMAFVKVYVPLGLLVAGSSFLFSVGLQYLPVSTVTLISASQLAFNAFFSYFLNSQKFTAAIINSLVLLTISSVLLVVNNHTDKPSGVSKAKYAAGFVCTVGGAALYGLLLASQQLAIRKVLKKQTLKVVFDVIIYQSLVASTAIVVGLFASGESKGLRKEMSEYSLGKVSYVMTLLWTAIGWQVFAIGTVGLIFEVSSLYSISVGTVGLPIVPVLAVFVFHDKMDGIKGMSMVLAIWGFVSYIYQHYLDHKKSKMENRIASEIGDEDCLHASDNRA</sequence>
<reference evidence="8 9" key="1">
    <citation type="journal article" date="2024" name="G3 (Bethesda)">
        <title>Genome assembly of Hibiscus sabdariffa L. provides insights into metabolisms of medicinal natural products.</title>
        <authorList>
            <person name="Kim T."/>
        </authorList>
    </citation>
    <scope>NUCLEOTIDE SEQUENCE [LARGE SCALE GENOMIC DNA]</scope>
    <source>
        <strain evidence="8">TK-2024</strain>
        <tissue evidence="8">Old leaves</tissue>
    </source>
</reference>
<feature type="transmembrane region" description="Helical" evidence="7">
    <location>
        <begin position="381"/>
        <end position="399"/>
    </location>
</feature>
<comment type="similarity">
    <text evidence="2 7">Belongs to the purine permeases (TC 2.A.7.14) family.</text>
</comment>
<keyword evidence="5 7" id="KW-1133">Transmembrane helix</keyword>
<comment type="subcellular location">
    <subcellularLocation>
        <location evidence="1 7">Membrane</location>
        <topology evidence="1 7">Multi-pass membrane protein</topology>
    </subcellularLocation>
</comment>
<dbReference type="Pfam" id="PF16913">
    <property type="entry name" value="PUNUT"/>
    <property type="match status" value="1"/>
</dbReference>
<dbReference type="PANTHER" id="PTHR31376:SF50">
    <property type="entry name" value="PURINE PERMEASE-RELATED"/>
    <property type="match status" value="1"/>
</dbReference>
<gene>
    <name evidence="8" type="ORF">V6N11_032505</name>
</gene>
<evidence type="ECO:0000256" key="5">
    <source>
        <dbReference type="ARBA" id="ARBA00022989"/>
    </source>
</evidence>
<dbReference type="Proteomes" id="UP001396334">
    <property type="component" value="Unassembled WGS sequence"/>
</dbReference>
<dbReference type="InterPro" id="IPR030182">
    <property type="entry name" value="PUP_plant"/>
</dbReference>
<feature type="transmembrane region" description="Helical" evidence="7">
    <location>
        <begin position="247"/>
        <end position="266"/>
    </location>
</feature>
<keyword evidence="4 7" id="KW-0812">Transmembrane</keyword>
<name>A0ABR2T1H4_9ROSI</name>
<evidence type="ECO:0000256" key="7">
    <source>
        <dbReference type="RuleBase" id="RU368015"/>
    </source>
</evidence>
<evidence type="ECO:0000256" key="2">
    <source>
        <dbReference type="ARBA" id="ARBA00006213"/>
    </source>
</evidence>
<feature type="transmembrane region" description="Helical" evidence="7">
    <location>
        <begin position="83"/>
        <end position="109"/>
    </location>
</feature>
<evidence type="ECO:0000256" key="3">
    <source>
        <dbReference type="ARBA" id="ARBA00022448"/>
    </source>
</evidence>
<evidence type="ECO:0000313" key="9">
    <source>
        <dbReference type="Proteomes" id="UP001396334"/>
    </source>
</evidence>
<protein>
    <recommendedName>
        <fullName evidence="7">Probable purine permease</fullName>
    </recommendedName>
</protein>
<keyword evidence="9" id="KW-1185">Reference proteome</keyword>
<feature type="transmembrane region" description="Helical" evidence="7">
    <location>
        <begin position="155"/>
        <end position="177"/>
    </location>
</feature>